<proteinExistence type="inferred from homology"/>
<comment type="similarity">
    <text evidence="2">Belongs to the eukaryotic initiation factor 4G family.</text>
</comment>
<dbReference type="RefSeq" id="XP_002835907.1">
    <property type="nucleotide sequence ID" value="XM_002835861.1"/>
</dbReference>
<evidence type="ECO:0000256" key="1">
    <source>
        <dbReference type="ARBA" id="ARBA00004496"/>
    </source>
</evidence>
<dbReference type="GO" id="GO:0016281">
    <property type="term" value="C:eukaryotic translation initiation factor 4F complex"/>
    <property type="evidence" value="ECO:0007669"/>
    <property type="project" value="TreeGrafter"/>
</dbReference>
<dbReference type="FunFam" id="1.20.970.30:FF:000001">
    <property type="entry name" value="Eukaryotic translation initiation factor subunit eIF-4F, putative"/>
    <property type="match status" value="1"/>
</dbReference>
<dbReference type="PANTHER" id="PTHR23253:SF9">
    <property type="entry name" value="EUKARYOTIC TRANSLATION INITIATION FACTOR 4 GAMMA 2"/>
    <property type="match status" value="1"/>
</dbReference>
<feature type="compositionally biased region" description="Basic and acidic residues" evidence="8">
    <location>
        <begin position="904"/>
        <end position="913"/>
    </location>
</feature>
<feature type="compositionally biased region" description="Polar residues" evidence="8">
    <location>
        <begin position="335"/>
        <end position="347"/>
    </location>
</feature>
<evidence type="ECO:0000256" key="7">
    <source>
        <dbReference type="ARBA" id="ARBA00022917"/>
    </source>
</evidence>
<dbReference type="GO" id="GO:0003743">
    <property type="term" value="F:translation initiation factor activity"/>
    <property type="evidence" value="ECO:0007669"/>
    <property type="project" value="UniProtKB-KW"/>
</dbReference>
<dbReference type="OMA" id="IANQSQW"/>
<organism evidence="10 11">
    <name type="scientific">Tuber melanosporum (strain Mel28)</name>
    <name type="common">Perigord black truffle</name>
    <dbReference type="NCBI Taxonomy" id="656061"/>
    <lineage>
        <taxon>Eukaryota</taxon>
        <taxon>Fungi</taxon>
        <taxon>Dikarya</taxon>
        <taxon>Ascomycota</taxon>
        <taxon>Pezizomycotina</taxon>
        <taxon>Pezizomycetes</taxon>
        <taxon>Pezizales</taxon>
        <taxon>Tuberaceae</taxon>
        <taxon>Tuber</taxon>
    </lineage>
</organism>
<dbReference type="InterPro" id="IPR016024">
    <property type="entry name" value="ARM-type_fold"/>
</dbReference>
<dbReference type="Pfam" id="PF12152">
    <property type="entry name" value="eIF_4G1"/>
    <property type="match status" value="1"/>
</dbReference>
<keyword evidence="4" id="KW-0396">Initiation factor</keyword>
<evidence type="ECO:0000256" key="5">
    <source>
        <dbReference type="ARBA" id="ARBA00022553"/>
    </source>
</evidence>
<evidence type="ECO:0000256" key="8">
    <source>
        <dbReference type="SAM" id="MobiDB-lite"/>
    </source>
</evidence>
<feature type="compositionally biased region" description="Low complexity" evidence="8">
    <location>
        <begin position="144"/>
        <end position="154"/>
    </location>
</feature>
<feature type="compositionally biased region" description="Polar residues" evidence="8">
    <location>
        <begin position="35"/>
        <end position="48"/>
    </location>
</feature>
<feature type="region of interest" description="Disordered" evidence="8">
    <location>
        <begin position="33"/>
        <end position="118"/>
    </location>
</feature>
<feature type="domain" description="MIF4G" evidence="9">
    <location>
        <begin position="636"/>
        <end position="875"/>
    </location>
</feature>
<comment type="subcellular location">
    <subcellularLocation>
        <location evidence="1">Cytoplasm</location>
    </subcellularLocation>
</comment>
<evidence type="ECO:0000259" key="9">
    <source>
        <dbReference type="SMART" id="SM00543"/>
    </source>
</evidence>
<dbReference type="InterPro" id="IPR022745">
    <property type="entry name" value="eIF4G1_eIF4E-bd"/>
</dbReference>
<dbReference type="GO" id="GO:0010494">
    <property type="term" value="C:cytoplasmic stress granule"/>
    <property type="evidence" value="ECO:0007669"/>
    <property type="project" value="UniProtKB-ARBA"/>
</dbReference>
<dbReference type="Gene3D" id="1.20.970.30">
    <property type="entry name" value="eIF4G, eIF4E-binding domain"/>
    <property type="match status" value="1"/>
</dbReference>
<accession>D5G6C1</accession>
<gene>
    <name evidence="10" type="ORF">GSTUM_00004418001</name>
</gene>
<name>D5G6C1_TUBMM</name>
<dbReference type="STRING" id="656061.D5G6C1"/>
<dbReference type="SMART" id="SM00543">
    <property type="entry name" value="MIF4G"/>
    <property type="match status" value="1"/>
</dbReference>
<evidence type="ECO:0000256" key="4">
    <source>
        <dbReference type="ARBA" id="ARBA00022540"/>
    </source>
</evidence>
<feature type="compositionally biased region" description="Polar residues" evidence="8">
    <location>
        <begin position="66"/>
        <end position="85"/>
    </location>
</feature>
<feature type="compositionally biased region" description="Gly residues" evidence="8">
    <location>
        <begin position="529"/>
        <end position="539"/>
    </location>
</feature>
<dbReference type="FunCoup" id="D5G6C1">
    <property type="interactions" value="597"/>
</dbReference>
<feature type="compositionally biased region" description="Polar residues" evidence="8">
    <location>
        <begin position="474"/>
        <end position="483"/>
    </location>
</feature>
<feature type="compositionally biased region" description="Basic and acidic residues" evidence="8">
    <location>
        <begin position="178"/>
        <end position="329"/>
    </location>
</feature>
<evidence type="ECO:0000313" key="11">
    <source>
        <dbReference type="Proteomes" id="UP000006911"/>
    </source>
</evidence>
<feature type="compositionally biased region" description="Polar residues" evidence="8">
    <location>
        <begin position="1008"/>
        <end position="1023"/>
    </location>
</feature>
<evidence type="ECO:0000256" key="3">
    <source>
        <dbReference type="ARBA" id="ARBA00022490"/>
    </source>
</evidence>
<keyword evidence="7" id="KW-0648">Protein biosynthesis</keyword>
<keyword evidence="5" id="KW-0597">Phosphoprotein</keyword>
<dbReference type="Proteomes" id="UP000006911">
    <property type="component" value="Unassembled WGS sequence"/>
</dbReference>
<feature type="compositionally biased region" description="Polar residues" evidence="8">
    <location>
        <begin position="457"/>
        <end position="466"/>
    </location>
</feature>
<feature type="compositionally biased region" description="Low complexity" evidence="8">
    <location>
        <begin position="540"/>
        <end position="567"/>
    </location>
</feature>
<feature type="region of interest" description="Disordered" evidence="8">
    <location>
        <begin position="440"/>
        <end position="491"/>
    </location>
</feature>
<dbReference type="InterPro" id="IPR003890">
    <property type="entry name" value="MIF4G-like_typ-3"/>
</dbReference>
<dbReference type="HOGENOM" id="CLU_003998_0_0_1"/>
<dbReference type="FunFam" id="1.25.40.180:FF:000020">
    <property type="entry name" value="Eukaryotic translation initiation factor subunit"/>
    <property type="match status" value="1"/>
</dbReference>
<feature type="compositionally biased region" description="Low complexity" evidence="8">
    <location>
        <begin position="1041"/>
        <end position="1052"/>
    </location>
</feature>
<keyword evidence="6" id="KW-0694">RNA-binding</keyword>
<dbReference type="Gene3D" id="1.25.40.180">
    <property type="match status" value="1"/>
</dbReference>
<reference evidence="10 11" key="1">
    <citation type="journal article" date="2010" name="Nature">
        <title>Perigord black truffle genome uncovers evolutionary origins and mechanisms of symbiosis.</title>
        <authorList>
            <person name="Martin F."/>
            <person name="Kohler A."/>
            <person name="Murat C."/>
            <person name="Balestrini R."/>
            <person name="Coutinho P.M."/>
            <person name="Jaillon O."/>
            <person name="Montanini B."/>
            <person name="Morin E."/>
            <person name="Noel B."/>
            <person name="Percudani R."/>
            <person name="Porcel B."/>
            <person name="Rubini A."/>
            <person name="Amicucci A."/>
            <person name="Amselem J."/>
            <person name="Anthouard V."/>
            <person name="Arcioni S."/>
            <person name="Artiguenave F."/>
            <person name="Aury J.M."/>
            <person name="Ballario P."/>
            <person name="Bolchi A."/>
            <person name="Brenna A."/>
            <person name="Brun A."/>
            <person name="Buee M."/>
            <person name="Cantarel B."/>
            <person name="Chevalier G."/>
            <person name="Couloux A."/>
            <person name="Da Silva C."/>
            <person name="Denoeud F."/>
            <person name="Duplessis S."/>
            <person name="Ghignone S."/>
            <person name="Hilselberger B."/>
            <person name="Iotti M."/>
            <person name="Marcais B."/>
            <person name="Mello A."/>
            <person name="Miranda M."/>
            <person name="Pacioni G."/>
            <person name="Quesneville H."/>
            <person name="Riccioni C."/>
            <person name="Ruotolo R."/>
            <person name="Splivallo R."/>
            <person name="Stocchi V."/>
            <person name="Tisserant E."/>
            <person name="Viscomi A.R."/>
            <person name="Zambonelli A."/>
            <person name="Zampieri E."/>
            <person name="Henrissat B."/>
            <person name="Lebrun M.H."/>
            <person name="Paolocci F."/>
            <person name="Bonfante P."/>
            <person name="Ottonello S."/>
            <person name="Wincker P."/>
        </authorList>
    </citation>
    <scope>NUCLEOTIDE SEQUENCE [LARGE SCALE GENOMIC DNA]</scope>
    <source>
        <strain evidence="10 11">Mel28</strain>
    </source>
</reference>
<dbReference type="Pfam" id="PF02854">
    <property type="entry name" value="MIF4G"/>
    <property type="match status" value="1"/>
</dbReference>
<evidence type="ECO:0000256" key="2">
    <source>
        <dbReference type="ARBA" id="ARBA00005775"/>
    </source>
</evidence>
<dbReference type="InParanoid" id="D5G6C1"/>
<dbReference type="KEGG" id="tml:GSTUM_00004418001"/>
<feature type="compositionally biased region" description="Polar residues" evidence="8">
    <location>
        <begin position="506"/>
        <end position="517"/>
    </location>
</feature>
<dbReference type="PANTHER" id="PTHR23253">
    <property type="entry name" value="EUKARYOTIC TRANSLATION INITIATION FACTOR 4 GAMMA"/>
    <property type="match status" value="1"/>
</dbReference>
<dbReference type="GO" id="GO:0003729">
    <property type="term" value="F:mRNA binding"/>
    <property type="evidence" value="ECO:0007669"/>
    <property type="project" value="TreeGrafter"/>
</dbReference>
<dbReference type="SUPFAM" id="SSF48371">
    <property type="entry name" value="ARM repeat"/>
    <property type="match status" value="1"/>
</dbReference>
<evidence type="ECO:0000313" key="10">
    <source>
        <dbReference type="EMBL" id="CAZ80064.1"/>
    </source>
</evidence>
<sequence>MPGQMPGHMAYPMDPNYYSGGYMYHHPATPGYGNVPQTSPRPSFQPMSSPVPPYLQPFTPGAPMSRTPSTNMEMHSARPNSSLGQPPTPSHTPQPINMQPPTPQHPSNTYAYPQKKRTHKVEIKNPVTGSVVHYDEVKPPSTTPPVVTTAPLIVSSPSPAPGRTLSRDSPHTRPASKVKSEQEKREEMKVSVQKRMEEQRKQEEQMLEKQRLEAEKVAKEEQERLTKEAEEKKRREEEERLRKEEEERLRKEAEERALKEEEERRREAEKAEAARIAREKEEEAAREAARVAKEKEEEEARIKAEAEKKAKEEEEAARVKAEAEAKAAEALKASSAPTISKTFTPDNETMPPPASRVVGGSKPKPSPLNLQIKTNEPGPPSAALTSLRSARFIEDINSVNYPANILSPNPALNPAASGKFKYPKDFLMQFKDVFTEKPSVDWDQKMRETVGEPDSARPQTARNSGGSMAPRGSTPRTAASSAQPPMGAMGTFGSFKTAAASMITSNRGFERSSTTGSLPPGGLIFNPRSGGGGGGGGSGLRRTGSSTSLSGGNTPASPRTGNRSSRGSSRKGGGAPMEKTESKQGSGSQPTIPLAEVKPLPISENRWKPPSATKAAESAAASTPSEDNRLSPELVQRKVKAALNKMTPEKFDKISDQILEITSQSKYETDGRTLRQVIQLTFEKATDEAAWSSMYAKFCKRMLEAMDPSIKDENIKDRNDNLVTGGSLFRKYLLNRCQEEFERGWKVNLPPKPEGVSDEAAMLSDEYYIAAAAKRRGLGLVQFIGELFKLGMLTERIMNECVRKLLDFEGVPEDETVESLVKLLRTIGRALDASEKSKNMMDMYFSRIKLLIGDKDLNSRMRFMLMAIITNGAQDVIDLRSKEWETKETDKGPKTIQEVREDALKAQQEKEAATRANQRSRPGGGRGGDTRSFSGGGYGNIHHQGGWQDNSKVNTSDLEKLSSRARPSNRGPSTFGPPSMFSRSTSGSGSRRGLGPSISRGPEDSHSSSRTATPAPPTSSKNPFSPLGESHHDSGEINEATSPPSTTSSPPTANSRIRSPPLMKEEAK</sequence>
<feature type="compositionally biased region" description="Basic and acidic residues" evidence="8">
    <location>
        <begin position="440"/>
        <end position="450"/>
    </location>
</feature>
<dbReference type="InterPro" id="IPR036211">
    <property type="entry name" value="eIF4G_eIF4E-bd_sf"/>
</dbReference>
<feature type="region of interest" description="Disordered" evidence="8">
    <location>
        <begin position="132"/>
        <end position="383"/>
    </location>
</feature>
<dbReference type="GeneID" id="9187435"/>
<feature type="compositionally biased region" description="Low complexity" evidence="8">
    <location>
        <begin position="608"/>
        <end position="625"/>
    </location>
</feature>
<feature type="region of interest" description="Disordered" evidence="8">
    <location>
        <begin position="904"/>
        <end position="1068"/>
    </location>
</feature>
<feature type="compositionally biased region" description="Pro residues" evidence="8">
    <location>
        <begin position="86"/>
        <end position="104"/>
    </location>
</feature>
<dbReference type="AlphaFoldDB" id="D5G6C1"/>
<protein>
    <submittedName>
        <fullName evidence="10">(Perigord truffle) hypothetical protein</fullName>
    </submittedName>
</protein>
<feature type="region of interest" description="Disordered" evidence="8">
    <location>
        <begin position="506"/>
        <end position="632"/>
    </location>
</feature>
<keyword evidence="11" id="KW-1185">Reference proteome</keyword>
<feature type="compositionally biased region" description="Polar residues" evidence="8">
    <location>
        <begin position="947"/>
        <end position="956"/>
    </location>
</feature>
<feature type="compositionally biased region" description="Low complexity" evidence="8">
    <location>
        <begin position="977"/>
        <end position="1000"/>
    </location>
</feature>
<dbReference type="eggNOG" id="KOG0401">
    <property type="taxonomic scope" value="Eukaryota"/>
</dbReference>
<keyword evidence="3" id="KW-0963">Cytoplasm</keyword>
<dbReference type="EMBL" id="FN430009">
    <property type="protein sequence ID" value="CAZ80064.1"/>
    <property type="molecule type" value="Genomic_DNA"/>
</dbReference>
<dbReference type="SUPFAM" id="SSF101489">
    <property type="entry name" value="Eukaryotic initiation factor 4f subunit eIF4g, eIF4e-binding domain"/>
    <property type="match status" value="1"/>
</dbReference>
<evidence type="ECO:0000256" key="6">
    <source>
        <dbReference type="ARBA" id="ARBA00022884"/>
    </source>
</evidence>